<accession>A0A6J1NVK5</accession>
<dbReference type="InterPro" id="IPR038765">
    <property type="entry name" value="Papain-like_cys_pep_sf"/>
</dbReference>
<dbReference type="GeneID" id="112053580"/>
<feature type="domain" description="Cathepsin propeptide inhibitor" evidence="2">
    <location>
        <begin position="34"/>
        <end position="90"/>
    </location>
</feature>
<dbReference type="InterPro" id="IPR013201">
    <property type="entry name" value="Prot_inhib_I29"/>
</dbReference>
<feature type="signal peptide" evidence="1">
    <location>
        <begin position="1"/>
        <end position="18"/>
    </location>
</feature>
<dbReference type="SMART" id="SM00848">
    <property type="entry name" value="Inhibitor_I29"/>
    <property type="match status" value="1"/>
</dbReference>
<keyword evidence="3" id="KW-1185">Reference proteome</keyword>
<dbReference type="RefSeq" id="XP_023948808.2">
    <property type="nucleotide sequence ID" value="XM_024093040.2"/>
</dbReference>
<proteinExistence type="predicted"/>
<dbReference type="AlphaFoldDB" id="A0A6J1NVK5"/>
<evidence type="ECO:0000256" key="1">
    <source>
        <dbReference type="SAM" id="SignalP"/>
    </source>
</evidence>
<dbReference type="KEGG" id="bany:112053580"/>
<evidence type="ECO:0000313" key="3">
    <source>
        <dbReference type="Proteomes" id="UP001652582"/>
    </source>
</evidence>
<dbReference type="OrthoDB" id="5855924at2759"/>
<sequence>MQKLTLLILFVVAIMTQAEDKKPQYDLTDGPALFAKFIKDFNKVYEDEADKEVHYQEFLKSLEVLNKVNAAISGVVLEINAFADYTPEQRKNLEGLTFNQRRVVSQAQRALHIPGIDKFPLLVNTLRLSSFCFTTKTTAEEDKSGKGCLTRKLALKKYPARMYFKI</sequence>
<dbReference type="Gene3D" id="1.10.287.2250">
    <property type="match status" value="1"/>
</dbReference>
<organism evidence="3 4">
    <name type="scientific">Bicyclus anynana</name>
    <name type="common">Squinting bush brown butterfly</name>
    <dbReference type="NCBI Taxonomy" id="110368"/>
    <lineage>
        <taxon>Eukaryota</taxon>
        <taxon>Metazoa</taxon>
        <taxon>Ecdysozoa</taxon>
        <taxon>Arthropoda</taxon>
        <taxon>Hexapoda</taxon>
        <taxon>Insecta</taxon>
        <taxon>Pterygota</taxon>
        <taxon>Neoptera</taxon>
        <taxon>Endopterygota</taxon>
        <taxon>Lepidoptera</taxon>
        <taxon>Glossata</taxon>
        <taxon>Ditrysia</taxon>
        <taxon>Papilionoidea</taxon>
        <taxon>Nymphalidae</taxon>
        <taxon>Satyrinae</taxon>
        <taxon>Satyrini</taxon>
        <taxon>Mycalesina</taxon>
        <taxon>Bicyclus</taxon>
    </lineage>
</organism>
<protein>
    <submittedName>
        <fullName evidence="4">Uncharacterized protein LOC112053580</fullName>
    </submittedName>
</protein>
<dbReference type="Pfam" id="PF08246">
    <property type="entry name" value="Inhibitor_I29"/>
    <property type="match status" value="1"/>
</dbReference>
<feature type="chain" id="PRO_5046685534" evidence="1">
    <location>
        <begin position="19"/>
        <end position="166"/>
    </location>
</feature>
<keyword evidence="1" id="KW-0732">Signal</keyword>
<gene>
    <name evidence="4" type="primary">LOC112053580</name>
</gene>
<dbReference type="SUPFAM" id="SSF54001">
    <property type="entry name" value="Cysteine proteinases"/>
    <property type="match status" value="1"/>
</dbReference>
<evidence type="ECO:0000259" key="2">
    <source>
        <dbReference type="SMART" id="SM00848"/>
    </source>
</evidence>
<dbReference type="Proteomes" id="UP001652582">
    <property type="component" value="Chromosome 11"/>
</dbReference>
<reference evidence="4" key="1">
    <citation type="submission" date="2025-08" db="UniProtKB">
        <authorList>
            <consortium name="RefSeq"/>
        </authorList>
    </citation>
    <scope>IDENTIFICATION</scope>
</reference>
<evidence type="ECO:0000313" key="4">
    <source>
        <dbReference type="RefSeq" id="XP_023948808.2"/>
    </source>
</evidence>
<name>A0A6J1NVK5_BICAN</name>